<evidence type="ECO:0000259" key="1">
    <source>
        <dbReference type="PROSITE" id="PS50011"/>
    </source>
</evidence>
<proteinExistence type="predicted"/>
<dbReference type="InterPro" id="IPR000719">
    <property type="entry name" value="Prot_kinase_dom"/>
</dbReference>
<sequence length="303" mass="35276">MQKMISEPCWSSWISSLERAYSIGEVIRIEPLAKGSSSDANLVVASEGKYVLRKLKNELQGETEYELANRLQSYNITPPILLAAEDVCIKLDEAYYNLQPYLDSIAREENDYFELGQTVGQMHLVMQQEDNIPEQPDRFDLGVTWNRVQKRYHDEETEWLRKLKAPVTQAISYQHEKNGMIHADLGKWNIIYTQAGYRIIDFGEARYGNTHFDLAALLDSSVKWTGEQEDCIRSLHSFIEGYMLYGKVDADLLLENIHLWTMRGVVVIIDRYGLEQRTLQYCSRSMQKLTHMKEMVERLYLSR</sequence>
<reference evidence="3" key="1">
    <citation type="submission" date="2018-08" db="EMBL/GenBank/DDBJ databases">
        <authorList>
            <person name="Chevrot R."/>
        </authorList>
    </citation>
    <scope>NUCLEOTIDE SEQUENCE [LARGE SCALE GENOMIC DNA]</scope>
</reference>
<dbReference type="GO" id="GO:0005524">
    <property type="term" value="F:ATP binding"/>
    <property type="evidence" value="ECO:0007669"/>
    <property type="project" value="InterPro"/>
</dbReference>
<dbReference type="PROSITE" id="PS50011">
    <property type="entry name" value="PROTEIN_KINASE_DOM"/>
    <property type="match status" value="1"/>
</dbReference>
<dbReference type="GO" id="GO:0004672">
    <property type="term" value="F:protein kinase activity"/>
    <property type="evidence" value="ECO:0007669"/>
    <property type="project" value="InterPro"/>
</dbReference>
<evidence type="ECO:0000313" key="3">
    <source>
        <dbReference type="Proteomes" id="UP000304148"/>
    </source>
</evidence>
<dbReference type="SUPFAM" id="SSF56112">
    <property type="entry name" value="Protein kinase-like (PK-like)"/>
    <property type="match status" value="1"/>
</dbReference>
<protein>
    <recommendedName>
        <fullName evidence="1">Protein kinase domain-containing protein</fullName>
    </recommendedName>
</protein>
<evidence type="ECO:0000313" key="2">
    <source>
        <dbReference type="EMBL" id="SYX83626.1"/>
    </source>
</evidence>
<dbReference type="InterPro" id="IPR011009">
    <property type="entry name" value="Kinase-like_dom_sf"/>
</dbReference>
<accession>A0A383RBG6</accession>
<dbReference type="AlphaFoldDB" id="A0A383RBG6"/>
<dbReference type="Pfam" id="PF01636">
    <property type="entry name" value="APH"/>
    <property type="match status" value="1"/>
</dbReference>
<gene>
    <name evidence="2" type="ORF">PBLR_12048</name>
</gene>
<dbReference type="InterPro" id="IPR002575">
    <property type="entry name" value="Aminoglycoside_PTrfase"/>
</dbReference>
<dbReference type="EMBL" id="LS992241">
    <property type="protein sequence ID" value="SYX83626.1"/>
    <property type="molecule type" value="Genomic_DNA"/>
</dbReference>
<feature type="domain" description="Protein kinase" evidence="1">
    <location>
        <begin position="26"/>
        <end position="303"/>
    </location>
</feature>
<dbReference type="Proteomes" id="UP000304148">
    <property type="component" value="Chromosome"/>
</dbReference>
<name>A0A383RBG6_PAEAL</name>
<dbReference type="Gene3D" id="3.90.1200.10">
    <property type="match status" value="1"/>
</dbReference>
<organism evidence="2 3">
    <name type="scientific">Paenibacillus alvei</name>
    <name type="common">Bacillus alvei</name>
    <dbReference type="NCBI Taxonomy" id="44250"/>
    <lineage>
        <taxon>Bacteria</taxon>
        <taxon>Bacillati</taxon>
        <taxon>Bacillota</taxon>
        <taxon>Bacilli</taxon>
        <taxon>Bacillales</taxon>
        <taxon>Paenibacillaceae</taxon>
        <taxon>Paenibacillus</taxon>
    </lineage>
</organism>